<evidence type="ECO:0000313" key="5">
    <source>
        <dbReference type="Proteomes" id="UP000033121"/>
    </source>
</evidence>
<evidence type="ECO:0000256" key="2">
    <source>
        <dbReference type="SAM" id="SignalP"/>
    </source>
</evidence>
<sequence>MSLTQFTHMKRLYVLLAVVMASVGVTRAQTKDSVNFDPHEAFAPIFYPQLGDNVRAADGTPGPDYWQNRADYKIAVTMDDQTHGIKGKVDVTYTNNSPQPLTFLWLQLDQNIYNDKSRGVAVTAIGGGRWANRNAFDGGYSIGDVKLQQAGKSTVLKQTITDSRMRVDLPVALKAKGGKVTFSIDFSFTIPEYGTDRMGRLNTKNGWIYEVAQWFPRLCVYDNVQGWNTLPYLGQGEFYLEYGDIEYAVTVPASHIVVGSGELLNPQEVLTAEQLKRYKAASASDKTVILRSAAEVTDASSRPAGKSTLTWKFKCINTRDVAWASSKAFVWDAARMNLPQGKKALAMSVYPVESATDTAWNRSTEYVKGSIEFYSKYLYPFSYPVATNVAGIVGGMEYPGIVFCSSRANKGGLFGVTSHEFGHNWFPMIVGSNERKFPWMDEGFNTFINTLAEEDFNHGEYKDGKMDVTRLAPYFYGDKIENIFNIPDVIQPNNLGILAYLKPGFGLQLLRERVLGPERFDSAFRYYVHQWAFKHPTPYDFFHCIENYSGETLDWFWRGWYLNKWKFDQGVGKVAYVKDDPAQGSIITVTNNEQLPMPVVVQVKEENGKTGRVELPVEVWQRGPVWKFVYHSTSKVQEIKLDPDGTMPDINPANNSWNDKLGF</sequence>
<dbReference type="STRING" id="1220578.FPE01S_01_10360"/>
<dbReference type="GO" id="GO:0008270">
    <property type="term" value="F:zinc ion binding"/>
    <property type="evidence" value="ECO:0007669"/>
    <property type="project" value="InterPro"/>
</dbReference>
<dbReference type="EMBL" id="BBWV01000001">
    <property type="protein sequence ID" value="GAO42023.1"/>
    <property type="molecule type" value="Genomic_DNA"/>
</dbReference>
<gene>
    <name evidence="4" type="ORF">FPE01S_01_10360</name>
</gene>
<dbReference type="CDD" id="cd09604">
    <property type="entry name" value="M1_APN_like"/>
    <property type="match status" value="1"/>
</dbReference>
<protein>
    <submittedName>
        <fullName evidence="4">Peptidase M1 family protein</fullName>
    </submittedName>
</protein>
<dbReference type="SUPFAM" id="SSF55486">
    <property type="entry name" value="Metalloproteases ('zincins'), catalytic domain"/>
    <property type="match status" value="1"/>
</dbReference>
<dbReference type="Pfam" id="PF01433">
    <property type="entry name" value="Peptidase_M1"/>
    <property type="match status" value="1"/>
</dbReference>
<dbReference type="AlphaFoldDB" id="A0A0E9MWZ6"/>
<proteinExistence type="predicted"/>
<feature type="chain" id="PRO_5002429865" evidence="2">
    <location>
        <begin position="29"/>
        <end position="663"/>
    </location>
</feature>
<comment type="caution">
    <text evidence="4">The sequence shown here is derived from an EMBL/GenBank/DDBJ whole genome shotgun (WGS) entry which is preliminary data.</text>
</comment>
<dbReference type="InterPro" id="IPR027268">
    <property type="entry name" value="Peptidase_M4/M1_CTD_sf"/>
</dbReference>
<keyword evidence="5" id="KW-1185">Reference proteome</keyword>
<keyword evidence="2" id="KW-0732">Signal</keyword>
<feature type="region of interest" description="Disordered" evidence="1">
    <location>
        <begin position="643"/>
        <end position="663"/>
    </location>
</feature>
<reference evidence="4 5" key="1">
    <citation type="submission" date="2015-04" db="EMBL/GenBank/DDBJ databases">
        <title>Whole genome shotgun sequence of Flavihumibacter petaseus NBRC 106054.</title>
        <authorList>
            <person name="Miyazawa S."/>
            <person name="Hosoyama A."/>
            <person name="Hashimoto M."/>
            <person name="Noguchi M."/>
            <person name="Tsuchikane K."/>
            <person name="Ohji S."/>
            <person name="Yamazoe A."/>
            <person name="Ichikawa N."/>
            <person name="Kimura A."/>
            <person name="Fujita N."/>
        </authorList>
    </citation>
    <scope>NUCLEOTIDE SEQUENCE [LARGE SCALE GENOMIC DNA]</scope>
    <source>
        <strain evidence="4 5">NBRC 106054</strain>
    </source>
</reference>
<dbReference type="Proteomes" id="UP000033121">
    <property type="component" value="Unassembled WGS sequence"/>
</dbReference>
<accession>A0A0E9MWZ6</accession>
<dbReference type="GO" id="GO:0008237">
    <property type="term" value="F:metallopeptidase activity"/>
    <property type="evidence" value="ECO:0007669"/>
    <property type="project" value="InterPro"/>
</dbReference>
<feature type="signal peptide" evidence="2">
    <location>
        <begin position="1"/>
        <end position="28"/>
    </location>
</feature>
<dbReference type="InterPro" id="IPR014782">
    <property type="entry name" value="Peptidase_M1_dom"/>
</dbReference>
<feature type="compositionally biased region" description="Polar residues" evidence="1">
    <location>
        <begin position="652"/>
        <end position="663"/>
    </location>
</feature>
<dbReference type="Gene3D" id="1.10.390.10">
    <property type="entry name" value="Neutral Protease Domain 2"/>
    <property type="match status" value="1"/>
</dbReference>
<feature type="domain" description="Peptidase M1 membrane alanine aminopeptidase" evidence="3">
    <location>
        <begin position="394"/>
        <end position="560"/>
    </location>
</feature>
<evidence type="ECO:0000256" key="1">
    <source>
        <dbReference type="SAM" id="MobiDB-lite"/>
    </source>
</evidence>
<evidence type="ECO:0000259" key="3">
    <source>
        <dbReference type="Pfam" id="PF01433"/>
    </source>
</evidence>
<name>A0A0E9MWZ6_9BACT</name>
<organism evidence="4 5">
    <name type="scientific">Flavihumibacter petaseus NBRC 106054</name>
    <dbReference type="NCBI Taxonomy" id="1220578"/>
    <lineage>
        <taxon>Bacteria</taxon>
        <taxon>Pseudomonadati</taxon>
        <taxon>Bacteroidota</taxon>
        <taxon>Chitinophagia</taxon>
        <taxon>Chitinophagales</taxon>
        <taxon>Chitinophagaceae</taxon>
        <taxon>Flavihumibacter</taxon>
    </lineage>
</organism>
<evidence type="ECO:0000313" key="4">
    <source>
        <dbReference type="EMBL" id="GAO42023.1"/>
    </source>
</evidence>